<evidence type="ECO:0000256" key="1">
    <source>
        <dbReference type="SAM" id="Phobius"/>
    </source>
</evidence>
<accession>A0A9W4E8L4</accession>
<organism evidence="3 5">
    <name type="scientific">Lactobacillus johnsonii</name>
    <dbReference type="NCBI Taxonomy" id="33959"/>
    <lineage>
        <taxon>Bacteria</taxon>
        <taxon>Bacillati</taxon>
        <taxon>Bacillota</taxon>
        <taxon>Bacilli</taxon>
        <taxon>Lactobacillales</taxon>
        <taxon>Lactobacillaceae</taxon>
        <taxon>Lactobacillus</taxon>
    </lineage>
</organism>
<keyword evidence="1" id="KW-1133">Transmembrane helix</keyword>
<dbReference type="RefSeq" id="WP_004897204.1">
    <property type="nucleotide sequence ID" value="NZ_CP032680.1"/>
</dbReference>
<gene>
    <name evidence="2" type="ORF">BBP16_00955</name>
    <name evidence="3" type="ORF">D7321_04620</name>
</gene>
<reference evidence="2 4" key="1">
    <citation type="submission" date="2016-07" db="EMBL/GenBank/DDBJ databases">
        <title>Genome sequencing project for further understanding the molecular mechanisms of preventing non-alcoholic fatty liver disease.</title>
        <authorList>
            <person name="Wang H."/>
        </authorList>
    </citation>
    <scope>NUCLEOTIDE SEQUENCE [LARGE SCALE GENOMIC DNA]</scope>
    <source>
        <strain evidence="2 4">BS15</strain>
    </source>
</reference>
<dbReference type="EMBL" id="CP016400">
    <property type="protein sequence ID" value="AOG25562.1"/>
    <property type="molecule type" value="Genomic_DNA"/>
</dbReference>
<dbReference type="EMBL" id="CP032680">
    <property type="protein sequence ID" value="AZZ67422.1"/>
    <property type="molecule type" value="Genomic_DNA"/>
</dbReference>
<dbReference type="Proteomes" id="UP000094691">
    <property type="component" value="Chromosome"/>
</dbReference>
<evidence type="ECO:0000313" key="5">
    <source>
        <dbReference type="Proteomes" id="UP000283758"/>
    </source>
</evidence>
<dbReference type="Proteomes" id="UP000283758">
    <property type="component" value="Chromosome"/>
</dbReference>
<evidence type="ECO:0000313" key="2">
    <source>
        <dbReference type="EMBL" id="AOG25562.1"/>
    </source>
</evidence>
<feature type="transmembrane region" description="Helical" evidence="1">
    <location>
        <begin position="149"/>
        <end position="171"/>
    </location>
</feature>
<evidence type="ECO:0000313" key="3">
    <source>
        <dbReference type="EMBL" id="AZZ67422.1"/>
    </source>
</evidence>
<sequence length="201" mass="23889">MSFFERLLSLKWYFYVFTLGTVYAILSLIIMFPTILNPYRLPSTILLLFILSSGVITFPWIQLAWHGRFGHFTMWWLKSFGRAYVKRNRDAKKAYDRTPGKMATSAQYNPENNTITYWTSYDDSPKKDASFRERNKFSTDYARYMMVGFVKYVVEDMLILFFGFIIIFFVFNKAFKRADEYGYLKNKYQEGDIKDSNNVSN</sequence>
<keyword evidence="1" id="KW-0812">Transmembrane</keyword>
<dbReference type="AlphaFoldDB" id="A0A9W4E8L4"/>
<feature type="transmembrane region" description="Helical" evidence="1">
    <location>
        <begin position="12"/>
        <end position="32"/>
    </location>
</feature>
<protein>
    <submittedName>
        <fullName evidence="3">Uncharacterized protein</fullName>
    </submittedName>
</protein>
<proteinExistence type="predicted"/>
<keyword evidence="1" id="KW-0472">Membrane</keyword>
<name>A0A9W4E8L4_LACJH</name>
<evidence type="ECO:0000313" key="4">
    <source>
        <dbReference type="Proteomes" id="UP000094691"/>
    </source>
</evidence>
<reference evidence="3 5" key="2">
    <citation type="submission" date="2018-10" db="EMBL/GenBank/DDBJ databases">
        <title>Complete genome sequencing of Lactobacillus johnsonii ZLJ010.</title>
        <authorList>
            <person name="Zhang W."/>
            <person name="Ji H."/>
            <person name="Wang J."/>
            <person name="Zhang D."/>
            <person name="Liu H."/>
            <person name="Wang S."/>
            <person name="Wang Y."/>
        </authorList>
    </citation>
    <scope>NUCLEOTIDE SEQUENCE [LARGE SCALE GENOMIC DNA]</scope>
    <source>
        <strain evidence="3 5">ZLJ010</strain>
    </source>
</reference>
<feature type="transmembrane region" description="Helical" evidence="1">
    <location>
        <begin position="44"/>
        <end position="65"/>
    </location>
</feature>